<feature type="chain" id="PRO_5047460828" description="DNA-binding transcriptional activator" evidence="2">
    <location>
        <begin position="23"/>
        <end position="858"/>
    </location>
</feature>
<dbReference type="Proteomes" id="UP001596023">
    <property type="component" value="Unassembled WGS sequence"/>
</dbReference>
<keyword evidence="2" id="KW-0732">Signal</keyword>
<dbReference type="SUPFAM" id="SSF50965">
    <property type="entry name" value="Galactose oxidase, central domain"/>
    <property type="match status" value="1"/>
</dbReference>
<name>A0ABV9L3E0_9BACT</name>
<dbReference type="RefSeq" id="WP_380000501.1">
    <property type="nucleotide sequence ID" value="NZ_JBHSGN010000133.1"/>
</dbReference>
<dbReference type="InterPro" id="IPR011043">
    <property type="entry name" value="Gal_Oxase/kelch_b-propeller"/>
</dbReference>
<protein>
    <recommendedName>
        <fullName evidence="5">DNA-binding transcriptional activator</fullName>
    </recommendedName>
</protein>
<gene>
    <name evidence="3" type="ORF">ACFO6W_21960</name>
</gene>
<dbReference type="InterPro" id="IPR036388">
    <property type="entry name" value="WH-like_DNA-bd_sf"/>
</dbReference>
<evidence type="ECO:0000256" key="2">
    <source>
        <dbReference type="SAM" id="SignalP"/>
    </source>
</evidence>
<dbReference type="PANTHER" id="PTHR35807:SF1">
    <property type="entry name" value="TRANSCRIPTIONAL REGULATOR REDD"/>
    <property type="match status" value="1"/>
</dbReference>
<reference evidence="4" key="1">
    <citation type="journal article" date="2019" name="Int. J. Syst. Evol. Microbiol.">
        <title>The Global Catalogue of Microorganisms (GCM) 10K type strain sequencing project: providing services to taxonomists for standard genome sequencing and annotation.</title>
        <authorList>
            <consortium name="The Broad Institute Genomics Platform"/>
            <consortium name="The Broad Institute Genome Sequencing Center for Infectious Disease"/>
            <person name="Wu L."/>
            <person name="Ma J."/>
        </authorList>
    </citation>
    <scope>NUCLEOTIDE SEQUENCE [LARGE SCALE GENOMIC DNA]</scope>
    <source>
        <strain evidence="4">CCUG 66188</strain>
    </source>
</reference>
<keyword evidence="1" id="KW-0472">Membrane</keyword>
<organism evidence="3 4">
    <name type="scientific">Dysgonomonas termitidis</name>
    <dbReference type="NCBI Taxonomy" id="1516126"/>
    <lineage>
        <taxon>Bacteria</taxon>
        <taxon>Pseudomonadati</taxon>
        <taxon>Bacteroidota</taxon>
        <taxon>Bacteroidia</taxon>
        <taxon>Bacteroidales</taxon>
        <taxon>Dysgonomonadaceae</taxon>
        <taxon>Dysgonomonas</taxon>
    </lineage>
</organism>
<keyword evidence="1" id="KW-0812">Transmembrane</keyword>
<dbReference type="PANTHER" id="PTHR35807">
    <property type="entry name" value="TRANSCRIPTIONAL REGULATOR REDD-RELATED"/>
    <property type="match status" value="1"/>
</dbReference>
<dbReference type="InterPro" id="IPR051677">
    <property type="entry name" value="AfsR-DnrI-RedD_regulator"/>
</dbReference>
<dbReference type="Gene3D" id="1.10.10.10">
    <property type="entry name" value="Winged helix-like DNA-binding domain superfamily/Winged helix DNA-binding domain"/>
    <property type="match status" value="1"/>
</dbReference>
<dbReference type="EMBL" id="JBHSGN010000133">
    <property type="protein sequence ID" value="MFC4676351.1"/>
    <property type="molecule type" value="Genomic_DNA"/>
</dbReference>
<proteinExistence type="predicted"/>
<comment type="caution">
    <text evidence="3">The sequence shown here is derived from an EMBL/GenBank/DDBJ whole genome shotgun (WGS) entry which is preliminary data.</text>
</comment>
<evidence type="ECO:0008006" key="5">
    <source>
        <dbReference type="Google" id="ProtNLM"/>
    </source>
</evidence>
<dbReference type="InterPro" id="IPR015915">
    <property type="entry name" value="Kelch-typ_b-propeller"/>
</dbReference>
<feature type="transmembrane region" description="Helical" evidence="1">
    <location>
        <begin position="548"/>
        <end position="570"/>
    </location>
</feature>
<keyword evidence="1" id="KW-1133">Transmembrane helix</keyword>
<sequence length="858" mass="98377">MKKLFSAILFIFLSVLTNAAQADSIDYGLYIKSFPFNDQEKTSLILENDQPIKLHGETTMTFDISVRKDNVFGVVFRMITDKKENIDLIFTVGEEDKRYPMLVVNESVYMISKEISCNKWLPVSITLSSEKNEITIVYGETKLSVPYQISRANEVKVSFGLCPFDGYTLYDIASVNIRDVKIFNGKNLQRHWKLEKHDERQSPDSVSQVPALAKNPRWIIDIYATWQKIYSKHIKENSLFAFNPDEGIIYIASPDSKQLISFDADQKKENIITVKGGIIAANAPNQLFYNPVSNKLLSYNLDENIVSAFNPVSESWENNTKSLLEHAYWNNSVSFFSSDSSLVSFGGYGFYKYNNELLRLNPSRKSIKKSNLPDISPRHSSSTVIVNNTLYIYGGWGNKTGRQELSPRNYYDLYSVNLLTEQTNKLWEMETPAPELEFLPGENMIYDEKDDCFYVFTNQNGGTLMRLRKDHPGFELMSFPIYEDLTAHYLYMNLYHSKKDNKFYVLINKIKTDKSAEVAIYSLNYPPIALSEIQVTPPVAETVPALSIWKIVIIALGLLCVIALTVYFLIKRKPFRKKTGKRLMTSSRSLIIPSATEVKAKEPEVRYYDFSRQSICFLGGFLIMDKDGRNITGQFTPMLKYLLVLLILSTEKDSKGISGKKLIQLLWFDKNEESAKNNRNVYLSKLRTILENVGNADIINQNGFWSIKLNEGIVCDYTESMRLFGLIKENTTSDQTNIDRLLELLLRGVLLPNTEADWVDGFKSDFSNTTIDILTELSKSNYYKLTDDLKLKIADTLFLHDYINEEALYLKCSILFNSGKKGIAKSIYDNFCKEYYNLLGSKYKYSLTDVISRNNIED</sequence>
<dbReference type="Gene3D" id="2.120.10.80">
    <property type="entry name" value="Kelch-type beta propeller"/>
    <property type="match status" value="1"/>
</dbReference>
<accession>A0ABV9L3E0</accession>
<keyword evidence="4" id="KW-1185">Reference proteome</keyword>
<evidence type="ECO:0000256" key="1">
    <source>
        <dbReference type="SAM" id="Phobius"/>
    </source>
</evidence>
<evidence type="ECO:0000313" key="3">
    <source>
        <dbReference type="EMBL" id="MFC4676351.1"/>
    </source>
</evidence>
<evidence type="ECO:0000313" key="4">
    <source>
        <dbReference type="Proteomes" id="UP001596023"/>
    </source>
</evidence>
<feature type="signal peptide" evidence="2">
    <location>
        <begin position="1"/>
        <end position="22"/>
    </location>
</feature>